<dbReference type="GO" id="GO:0003676">
    <property type="term" value="F:nucleic acid binding"/>
    <property type="evidence" value="ECO:0007669"/>
    <property type="project" value="InterPro"/>
</dbReference>
<keyword evidence="2" id="KW-0540">Nuclease</keyword>
<keyword evidence="4" id="KW-0378">Hydrolase</keyword>
<dbReference type="AlphaFoldDB" id="A0A7C9DRN9"/>
<name>A0A7C9DRN9_OPUST</name>
<dbReference type="GO" id="GO:0046872">
    <property type="term" value="F:metal ion binding"/>
    <property type="evidence" value="ECO:0007669"/>
    <property type="project" value="UniProtKB-KW"/>
</dbReference>
<evidence type="ECO:0000313" key="8">
    <source>
        <dbReference type="EMBL" id="MBA4645144.1"/>
    </source>
</evidence>
<dbReference type="Gene3D" id="3.30.420.10">
    <property type="entry name" value="Ribonuclease H-like superfamily/Ribonuclease H"/>
    <property type="match status" value="1"/>
</dbReference>
<dbReference type="PANTHER" id="PTHR30231">
    <property type="entry name" value="DNA POLYMERASE III SUBUNIT EPSILON"/>
    <property type="match status" value="1"/>
</dbReference>
<proteinExistence type="predicted"/>
<evidence type="ECO:0000256" key="5">
    <source>
        <dbReference type="ARBA" id="ARBA00022839"/>
    </source>
</evidence>
<evidence type="ECO:0000256" key="2">
    <source>
        <dbReference type="ARBA" id="ARBA00022722"/>
    </source>
</evidence>
<reference evidence="8" key="1">
    <citation type="journal article" date="2013" name="J. Plant Res.">
        <title>Effect of fungi and light on seed germination of three Opuntia species from semiarid lands of central Mexico.</title>
        <authorList>
            <person name="Delgado-Sanchez P."/>
            <person name="Jimenez-Bremont J.F."/>
            <person name="Guerrero-Gonzalez Mde L."/>
            <person name="Flores J."/>
        </authorList>
    </citation>
    <scope>NUCLEOTIDE SEQUENCE</scope>
    <source>
        <tissue evidence="8">Cladode</tissue>
    </source>
</reference>
<keyword evidence="5" id="KW-0269">Exonuclease</keyword>
<dbReference type="GO" id="GO:0008408">
    <property type="term" value="F:3'-5' exonuclease activity"/>
    <property type="evidence" value="ECO:0007669"/>
    <property type="project" value="TreeGrafter"/>
</dbReference>
<keyword evidence="3" id="KW-0479">Metal-binding</keyword>
<organism evidence="8">
    <name type="scientific">Opuntia streptacantha</name>
    <name type="common">Prickly pear cactus</name>
    <name type="synonym">Opuntia cardona</name>
    <dbReference type="NCBI Taxonomy" id="393608"/>
    <lineage>
        <taxon>Eukaryota</taxon>
        <taxon>Viridiplantae</taxon>
        <taxon>Streptophyta</taxon>
        <taxon>Embryophyta</taxon>
        <taxon>Tracheophyta</taxon>
        <taxon>Spermatophyta</taxon>
        <taxon>Magnoliopsida</taxon>
        <taxon>eudicotyledons</taxon>
        <taxon>Gunneridae</taxon>
        <taxon>Pentapetalae</taxon>
        <taxon>Caryophyllales</taxon>
        <taxon>Cactineae</taxon>
        <taxon>Cactaceae</taxon>
        <taxon>Opuntioideae</taxon>
        <taxon>Opuntia</taxon>
    </lineage>
</organism>
<dbReference type="FunFam" id="3.30.420.10:FF:000040">
    <property type="entry name" value="Exonuclease family protein"/>
    <property type="match status" value="1"/>
</dbReference>
<feature type="domain" description="Exonuclease" evidence="7">
    <location>
        <begin position="9"/>
        <end position="178"/>
    </location>
</feature>
<evidence type="ECO:0000256" key="6">
    <source>
        <dbReference type="ARBA" id="ARBA00022842"/>
    </source>
</evidence>
<evidence type="ECO:0000256" key="3">
    <source>
        <dbReference type="ARBA" id="ARBA00022723"/>
    </source>
</evidence>
<dbReference type="SMART" id="SM00479">
    <property type="entry name" value="EXOIII"/>
    <property type="match status" value="1"/>
</dbReference>
<evidence type="ECO:0000259" key="7">
    <source>
        <dbReference type="SMART" id="SM00479"/>
    </source>
</evidence>
<evidence type="ECO:0000256" key="4">
    <source>
        <dbReference type="ARBA" id="ARBA00022801"/>
    </source>
</evidence>
<dbReference type="PANTHER" id="PTHR30231:SF4">
    <property type="entry name" value="PROTEIN NEN2"/>
    <property type="match status" value="1"/>
</dbReference>
<dbReference type="EMBL" id="GISG01141101">
    <property type="protein sequence ID" value="MBA4645144.1"/>
    <property type="molecule type" value="Transcribed_RNA"/>
</dbReference>
<dbReference type="InterPro" id="IPR012337">
    <property type="entry name" value="RNaseH-like_sf"/>
</dbReference>
<dbReference type="InterPro" id="IPR036397">
    <property type="entry name" value="RNaseH_sf"/>
</dbReference>
<comment type="cofactor">
    <cofactor evidence="1">
        <name>Mg(2+)</name>
        <dbReference type="ChEBI" id="CHEBI:18420"/>
    </cofactor>
</comment>
<dbReference type="InterPro" id="IPR013520">
    <property type="entry name" value="Ribonucl_H"/>
</dbReference>
<keyword evidence="6" id="KW-0460">Magnesium</keyword>
<reference evidence="8" key="2">
    <citation type="submission" date="2020-07" db="EMBL/GenBank/DDBJ databases">
        <authorList>
            <person name="Vera ALvarez R."/>
            <person name="Arias-Moreno D.M."/>
            <person name="Jimenez-Jacinto V."/>
            <person name="Jimenez-Bremont J.F."/>
            <person name="Swaminathan K."/>
            <person name="Moose S.P."/>
            <person name="Guerrero-Gonzalez M.L."/>
            <person name="Marino-Ramirez L."/>
            <person name="Landsman D."/>
            <person name="Rodriguez-Kessler M."/>
            <person name="Delgado-Sanchez P."/>
        </authorList>
    </citation>
    <scope>NUCLEOTIDE SEQUENCE</scope>
    <source>
        <tissue evidence="8">Cladode</tissue>
    </source>
</reference>
<sequence length="362" mass="41379">MDPGNDASLIVFFDLETTMPPDRTIIEFGAILVCPRKLVEKSCYSTLVRPDDLSVITPDFESKGITLDNVANAPSLVEIADRIFNLLHGRTWAGHNIEEFDWARIKEAFQKIGRQPPEPTCTIDTYPLLEETFGRRAGDMKLATLASYFELGEQRHRSLDDARMALQVFKNCGAVLFLESKFPEVVEIDAWFSPDDIYLPSINVSLTPFYCGKPKIQILHNDFRLKLHCARLNVHYEPRSSSPSTFVVDAPESLCGVLNWCHDQAYNLFKQSGSTSKWNDVITVYGRRDTVRLRMRRHKTEIIQLNRRTGAEQRMRASDDWELMRSLFDRGTCIDAFFLVDTYDHEEQAGIGLVAQKLVVYS</sequence>
<dbReference type="CDD" id="cd06127">
    <property type="entry name" value="DEDDh"/>
    <property type="match status" value="1"/>
</dbReference>
<protein>
    <recommendedName>
        <fullName evidence="7">Exonuclease domain-containing protein</fullName>
    </recommendedName>
</protein>
<evidence type="ECO:0000256" key="1">
    <source>
        <dbReference type="ARBA" id="ARBA00001946"/>
    </source>
</evidence>
<dbReference type="Pfam" id="PF00929">
    <property type="entry name" value="RNase_T"/>
    <property type="match status" value="1"/>
</dbReference>
<dbReference type="SUPFAM" id="SSF53098">
    <property type="entry name" value="Ribonuclease H-like"/>
    <property type="match status" value="1"/>
</dbReference>
<dbReference type="EMBL" id="GISG01141100">
    <property type="protein sequence ID" value="MBA4645143.1"/>
    <property type="molecule type" value="Transcribed_RNA"/>
</dbReference>
<accession>A0A7C9DRN9</accession>